<reference evidence="1" key="1">
    <citation type="submission" date="2014-11" db="EMBL/GenBank/DDBJ databases">
        <authorList>
            <person name="Amaro Gonzalez C."/>
        </authorList>
    </citation>
    <scope>NUCLEOTIDE SEQUENCE</scope>
</reference>
<evidence type="ECO:0000313" key="1">
    <source>
        <dbReference type="EMBL" id="JAH26190.1"/>
    </source>
</evidence>
<name>A0A0E9RCG3_ANGAN</name>
<dbReference type="AlphaFoldDB" id="A0A0E9RCG3"/>
<reference evidence="1" key="2">
    <citation type="journal article" date="2015" name="Fish Shellfish Immunol.">
        <title>Early steps in the European eel (Anguilla anguilla)-Vibrio vulnificus interaction in the gills: Role of the RtxA13 toxin.</title>
        <authorList>
            <person name="Callol A."/>
            <person name="Pajuelo D."/>
            <person name="Ebbesson L."/>
            <person name="Teles M."/>
            <person name="MacKenzie S."/>
            <person name="Amaro C."/>
        </authorList>
    </citation>
    <scope>NUCLEOTIDE SEQUENCE</scope>
</reference>
<proteinExistence type="predicted"/>
<accession>A0A0E9RCG3</accession>
<sequence>MPHCEGGPVLRQERDSPYLVKHNNFYSFWSSKDML</sequence>
<dbReference type="EMBL" id="GBXM01082387">
    <property type="protein sequence ID" value="JAH26190.1"/>
    <property type="molecule type" value="Transcribed_RNA"/>
</dbReference>
<protein>
    <submittedName>
        <fullName evidence="1">Uncharacterized protein</fullName>
    </submittedName>
</protein>
<organism evidence="1">
    <name type="scientific">Anguilla anguilla</name>
    <name type="common">European freshwater eel</name>
    <name type="synonym">Muraena anguilla</name>
    <dbReference type="NCBI Taxonomy" id="7936"/>
    <lineage>
        <taxon>Eukaryota</taxon>
        <taxon>Metazoa</taxon>
        <taxon>Chordata</taxon>
        <taxon>Craniata</taxon>
        <taxon>Vertebrata</taxon>
        <taxon>Euteleostomi</taxon>
        <taxon>Actinopterygii</taxon>
        <taxon>Neopterygii</taxon>
        <taxon>Teleostei</taxon>
        <taxon>Anguilliformes</taxon>
        <taxon>Anguillidae</taxon>
        <taxon>Anguilla</taxon>
    </lineage>
</organism>